<dbReference type="SMART" id="SM00342">
    <property type="entry name" value="HTH_ARAC"/>
    <property type="match status" value="1"/>
</dbReference>
<dbReference type="GO" id="GO:0003700">
    <property type="term" value="F:DNA-binding transcription factor activity"/>
    <property type="evidence" value="ECO:0007669"/>
    <property type="project" value="InterPro"/>
</dbReference>
<feature type="domain" description="HTH araC/xylS-type" evidence="2">
    <location>
        <begin position="195"/>
        <end position="278"/>
    </location>
</feature>
<dbReference type="InterPro" id="IPR050959">
    <property type="entry name" value="MarA-like"/>
</dbReference>
<dbReference type="Proteomes" id="UP000009872">
    <property type="component" value="Unassembled WGS sequence"/>
</dbReference>
<accession>K9E4Q7</accession>
<evidence type="ECO:0000313" key="4">
    <source>
        <dbReference type="Proteomes" id="UP000009872"/>
    </source>
</evidence>
<evidence type="ECO:0000256" key="1">
    <source>
        <dbReference type="ARBA" id="ARBA00023125"/>
    </source>
</evidence>
<proteinExistence type="predicted"/>
<keyword evidence="4" id="KW-1185">Reference proteome</keyword>
<evidence type="ECO:0000313" key="3">
    <source>
        <dbReference type="EMBL" id="EKU92109.1"/>
    </source>
</evidence>
<evidence type="ECO:0000259" key="2">
    <source>
        <dbReference type="PROSITE" id="PS01124"/>
    </source>
</evidence>
<dbReference type="HOGENOM" id="CLU_077934_0_0_10"/>
<keyword evidence="1" id="KW-0238">DNA-binding</keyword>
<protein>
    <recommendedName>
        <fullName evidence="2">HTH araC/xylS-type domain-containing protein</fullName>
    </recommendedName>
</protein>
<reference evidence="3 4" key="1">
    <citation type="submission" date="2012-09" db="EMBL/GenBank/DDBJ databases">
        <title>The Genome Sequence of Bacteroides oleiciplenus YIT 12058.</title>
        <authorList>
            <consortium name="The Broad Institute Genome Sequencing Platform"/>
            <person name="Earl A."/>
            <person name="Ward D."/>
            <person name="Feldgarden M."/>
            <person name="Gevers D."/>
            <person name="Morotomi M."/>
            <person name="Walker B."/>
            <person name="Young S.K."/>
            <person name="Zeng Q."/>
            <person name="Gargeya S."/>
            <person name="Fitzgerald M."/>
            <person name="Haas B."/>
            <person name="Abouelleil A."/>
            <person name="Alvarado L."/>
            <person name="Arachchi H.M."/>
            <person name="Berlin A.M."/>
            <person name="Chapman S.B."/>
            <person name="Goldberg J."/>
            <person name="Griggs A."/>
            <person name="Gujja S."/>
            <person name="Hansen M."/>
            <person name="Howarth C."/>
            <person name="Imamovic A."/>
            <person name="Larimer J."/>
            <person name="McCowen C."/>
            <person name="Montmayeur A."/>
            <person name="Murphy C."/>
            <person name="Neiman D."/>
            <person name="Pearson M."/>
            <person name="Priest M."/>
            <person name="Roberts A."/>
            <person name="Saif S."/>
            <person name="Shea T."/>
            <person name="Sisk P."/>
            <person name="Sykes S."/>
            <person name="Wortman J."/>
            <person name="Nusbaum C."/>
            <person name="Birren B."/>
        </authorList>
    </citation>
    <scope>NUCLEOTIDE SEQUENCE [LARGE SCALE GENOMIC DNA]</scope>
    <source>
        <strain evidence="3 4">YIT 12058</strain>
    </source>
</reference>
<dbReference type="eggNOG" id="COG2207">
    <property type="taxonomic scope" value="Bacteria"/>
</dbReference>
<dbReference type="PATRIC" id="fig|742727.4.peg.559"/>
<dbReference type="GO" id="GO:0043565">
    <property type="term" value="F:sequence-specific DNA binding"/>
    <property type="evidence" value="ECO:0007669"/>
    <property type="project" value="InterPro"/>
</dbReference>
<dbReference type="Gene3D" id="2.60.120.10">
    <property type="entry name" value="Jelly Rolls"/>
    <property type="match status" value="1"/>
</dbReference>
<dbReference type="STRING" id="742727.HMPREF9447_00559"/>
<name>K9E4Q7_9BACE</name>
<dbReference type="InterPro" id="IPR018060">
    <property type="entry name" value="HTH_AraC"/>
</dbReference>
<dbReference type="PROSITE" id="PS01124">
    <property type="entry name" value="HTH_ARAC_FAMILY_2"/>
    <property type="match status" value="1"/>
</dbReference>
<dbReference type="InterPro" id="IPR014710">
    <property type="entry name" value="RmlC-like_jellyroll"/>
</dbReference>
<sequence>MELLYIAEPISCYHYANDGQAGFKYLEISQKAFLSNEIAQFHYLVFVLKGKLEFSCEHFDKRTINAGEFFFISKNMCCSSCALEDSRIIIHKYAHIVHLCGKSTLMDLNKYAQKEYFFAPLSICLTLNMFLDLMLVYLKSGGNCIHLHTIKQEELFWILRVNYEKETLANLFHSIIGNSLNFRNKVFDFYKLAGTAQELAKLCGYSRQQFNKLFLNEFGVPPYTWMQKQVMIHIKSRLADKDIKLNEIVDEFNLSSLSHLTRLCKKHFEKTPLALRNEIISKQEESYISKIRS</sequence>
<dbReference type="Gene3D" id="1.10.10.60">
    <property type="entry name" value="Homeodomain-like"/>
    <property type="match status" value="1"/>
</dbReference>
<organism evidence="3 4">
    <name type="scientific">Bacteroides oleiciplenus YIT 12058</name>
    <dbReference type="NCBI Taxonomy" id="742727"/>
    <lineage>
        <taxon>Bacteria</taxon>
        <taxon>Pseudomonadati</taxon>
        <taxon>Bacteroidota</taxon>
        <taxon>Bacteroidia</taxon>
        <taxon>Bacteroidales</taxon>
        <taxon>Bacteroidaceae</taxon>
        <taxon>Bacteroides</taxon>
    </lineage>
</organism>
<dbReference type="RefSeq" id="WP_009127844.1">
    <property type="nucleotide sequence ID" value="NZ_JH992940.1"/>
</dbReference>
<dbReference type="PANTHER" id="PTHR47504:SF5">
    <property type="entry name" value="RIGHT ORIGIN-BINDING PROTEIN"/>
    <property type="match status" value="1"/>
</dbReference>
<comment type="caution">
    <text evidence="3">The sequence shown here is derived from an EMBL/GenBank/DDBJ whole genome shotgun (WGS) entry which is preliminary data.</text>
</comment>
<dbReference type="EMBL" id="ADLF01000002">
    <property type="protein sequence ID" value="EKU92109.1"/>
    <property type="molecule type" value="Genomic_DNA"/>
</dbReference>
<dbReference type="AlphaFoldDB" id="K9E4Q7"/>
<dbReference type="PANTHER" id="PTHR47504">
    <property type="entry name" value="RIGHT ORIGIN-BINDING PROTEIN"/>
    <property type="match status" value="1"/>
</dbReference>
<dbReference type="Pfam" id="PF12833">
    <property type="entry name" value="HTH_18"/>
    <property type="match status" value="1"/>
</dbReference>
<gene>
    <name evidence="3" type="ORF">HMPREF9447_00559</name>
</gene>
<dbReference type="OrthoDB" id="1031098at2"/>